<dbReference type="Proteomes" id="UP000727407">
    <property type="component" value="Unassembled WGS sequence"/>
</dbReference>
<dbReference type="AlphaFoldDB" id="A0A8J4TLS1"/>
<sequence>MQEKGCWRPQQMETICIATRVRKPALAKREAEGETEGFYVLWELERGLNM</sequence>
<reference evidence="1" key="1">
    <citation type="submission" date="2020-07" db="EMBL/GenBank/DDBJ databases">
        <title>Clarias magur genome sequencing, assembly and annotation.</title>
        <authorList>
            <person name="Kushwaha B."/>
            <person name="Kumar R."/>
            <person name="Das P."/>
            <person name="Joshi C.G."/>
            <person name="Kumar D."/>
            <person name="Nagpure N.S."/>
            <person name="Pandey M."/>
            <person name="Agarwal S."/>
            <person name="Srivastava S."/>
            <person name="Singh M."/>
            <person name="Sahoo L."/>
            <person name="Jayasankar P."/>
            <person name="Meher P.K."/>
            <person name="Koringa P.G."/>
            <person name="Iquebal M.A."/>
            <person name="Das S.P."/>
            <person name="Bit A."/>
            <person name="Patnaik S."/>
            <person name="Patel N."/>
            <person name="Shah T.M."/>
            <person name="Hinsu A."/>
            <person name="Jena J.K."/>
        </authorList>
    </citation>
    <scope>NUCLEOTIDE SEQUENCE</scope>
    <source>
        <strain evidence="1">CIFAMagur01</strain>
        <tissue evidence="1">Testis</tissue>
    </source>
</reference>
<keyword evidence="2" id="KW-1185">Reference proteome</keyword>
<organism evidence="1 2">
    <name type="scientific">Clarias magur</name>
    <name type="common">Asian catfish</name>
    <name type="synonym">Macropteronotus magur</name>
    <dbReference type="NCBI Taxonomy" id="1594786"/>
    <lineage>
        <taxon>Eukaryota</taxon>
        <taxon>Metazoa</taxon>
        <taxon>Chordata</taxon>
        <taxon>Craniata</taxon>
        <taxon>Vertebrata</taxon>
        <taxon>Euteleostomi</taxon>
        <taxon>Actinopterygii</taxon>
        <taxon>Neopterygii</taxon>
        <taxon>Teleostei</taxon>
        <taxon>Ostariophysi</taxon>
        <taxon>Siluriformes</taxon>
        <taxon>Clariidae</taxon>
        <taxon>Clarias</taxon>
    </lineage>
</organism>
<gene>
    <name evidence="1" type="ORF">DAT39_012752</name>
</gene>
<evidence type="ECO:0000313" key="2">
    <source>
        <dbReference type="Proteomes" id="UP000727407"/>
    </source>
</evidence>
<evidence type="ECO:0000313" key="1">
    <source>
        <dbReference type="EMBL" id="KAF5897520.1"/>
    </source>
</evidence>
<name>A0A8J4TLS1_CLAMG</name>
<comment type="caution">
    <text evidence="1">The sequence shown here is derived from an EMBL/GenBank/DDBJ whole genome shotgun (WGS) entry which is preliminary data.</text>
</comment>
<accession>A0A8J4TLS1</accession>
<protein>
    <submittedName>
        <fullName evidence="1">Uncharacterized protein</fullName>
    </submittedName>
</protein>
<proteinExistence type="predicted"/>
<dbReference type="EMBL" id="QNUK01000232">
    <property type="protein sequence ID" value="KAF5897520.1"/>
    <property type="molecule type" value="Genomic_DNA"/>
</dbReference>